<reference evidence="12" key="1">
    <citation type="submission" date="2025-08" db="UniProtKB">
        <authorList>
            <consortium name="RefSeq"/>
        </authorList>
    </citation>
    <scope>IDENTIFICATION</scope>
</reference>
<dbReference type="PANTHER" id="PTHR24264">
    <property type="entry name" value="TRYPSIN-RELATED"/>
    <property type="match status" value="1"/>
</dbReference>
<organism evidence="11 12">
    <name type="scientific">Stegastes partitus</name>
    <name type="common">bicolor damselfish</name>
    <dbReference type="NCBI Taxonomy" id="144197"/>
    <lineage>
        <taxon>Eukaryota</taxon>
        <taxon>Metazoa</taxon>
        <taxon>Chordata</taxon>
        <taxon>Craniata</taxon>
        <taxon>Vertebrata</taxon>
        <taxon>Euteleostomi</taxon>
        <taxon>Actinopterygii</taxon>
        <taxon>Neopterygii</taxon>
        <taxon>Teleostei</taxon>
        <taxon>Neoteleostei</taxon>
        <taxon>Acanthomorphata</taxon>
        <taxon>Ovalentaria</taxon>
        <taxon>Pomacentridae</taxon>
        <taxon>Stegastes</taxon>
    </lineage>
</organism>
<dbReference type="PRINTS" id="PR00722">
    <property type="entry name" value="CHYMOTRYPSIN"/>
</dbReference>
<evidence type="ECO:0000259" key="10">
    <source>
        <dbReference type="PROSITE" id="PS50240"/>
    </source>
</evidence>
<dbReference type="Gene3D" id="2.40.10.10">
    <property type="entry name" value="Trypsin-like serine proteases"/>
    <property type="match status" value="2"/>
</dbReference>
<evidence type="ECO:0000256" key="6">
    <source>
        <dbReference type="ARBA" id="ARBA00023157"/>
    </source>
</evidence>
<comment type="subcellular location">
    <subcellularLocation>
        <location evidence="1">Secreted</location>
    </subcellularLocation>
</comment>
<dbReference type="Proteomes" id="UP000694891">
    <property type="component" value="Unplaced"/>
</dbReference>
<keyword evidence="5" id="KW-0720">Serine protease</keyword>
<evidence type="ECO:0000256" key="2">
    <source>
        <dbReference type="ARBA" id="ARBA00022525"/>
    </source>
</evidence>
<dbReference type="CDD" id="cd00190">
    <property type="entry name" value="Tryp_SPc"/>
    <property type="match status" value="1"/>
</dbReference>
<protein>
    <recommendedName>
        <fullName evidence="8">trypsin</fullName>
        <ecNumber evidence="8">3.4.21.4</ecNumber>
    </recommendedName>
</protein>
<gene>
    <name evidence="12" type="primary">LOC103360199</name>
</gene>
<evidence type="ECO:0000256" key="7">
    <source>
        <dbReference type="ARBA" id="ARBA00036320"/>
    </source>
</evidence>
<dbReference type="InterPro" id="IPR001314">
    <property type="entry name" value="Peptidase_S1A"/>
</dbReference>
<accession>A0A9Y4K048</accession>
<evidence type="ECO:0000256" key="1">
    <source>
        <dbReference type="ARBA" id="ARBA00004613"/>
    </source>
</evidence>
<keyword evidence="11" id="KW-1185">Reference proteome</keyword>
<dbReference type="InterPro" id="IPR050127">
    <property type="entry name" value="Serine_Proteases_S1"/>
</dbReference>
<sequence>MKYFIFFPLFAATYAAPIENGRTVESYECRKNSVPYQVSVAGGYHFCGGALISRTWVLSAALCRSAGSIQVLLGEHDIDVNEGTEQSIDAVKFIIHPYYNRYNEDNNIMLIKLSQPVTLNNYIRTVSLPSSCAVAGTRCLISGWGSTYDSEDTTHDLLRCQDAPILSDRSCRSSYPGQITSNMFCAGSLEGDQVYVQGYSGSPIVCNGQLQGVVCWLGGIVGSNDPGVYTKVCNYNSWIRNIMISE</sequence>
<evidence type="ECO:0000256" key="3">
    <source>
        <dbReference type="ARBA" id="ARBA00022670"/>
    </source>
</evidence>
<proteinExistence type="predicted"/>
<dbReference type="RefSeq" id="XP_008284103.1">
    <property type="nucleotide sequence ID" value="XM_008285881.1"/>
</dbReference>
<dbReference type="SMART" id="SM00020">
    <property type="entry name" value="Tryp_SPc"/>
    <property type="match status" value="1"/>
</dbReference>
<evidence type="ECO:0000256" key="9">
    <source>
        <dbReference type="SAM" id="SignalP"/>
    </source>
</evidence>
<dbReference type="FunFam" id="2.40.10.10:FF:000166">
    <property type="entry name" value="Trypsin"/>
    <property type="match status" value="1"/>
</dbReference>
<evidence type="ECO:0000256" key="8">
    <source>
        <dbReference type="ARBA" id="ARBA00038868"/>
    </source>
</evidence>
<dbReference type="EC" id="3.4.21.4" evidence="8"/>
<feature type="chain" id="PRO_5041446924" description="trypsin" evidence="9">
    <location>
        <begin position="16"/>
        <end position="246"/>
    </location>
</feature>
<dbReference type="AlphaFoldDB" id="A0A9Y4K048"/>
<dbReference type="GO" id="GO:0006508">
    <property type="term" value="P:proteolysis"/>
    <property type="evidence" value="ECO:0007669"/>
    <property type="project" value="UniProtKB-KW"/>
</dbReference>
<evidence type="ECO:0000256" key="5">
    <source>
        <dbReference type="ARBA" id="ARBA00022825"/>
    </source>
</evidence>
<comment type="catalytic activity">
    <reaction evidence="7">
        <text>Preferential cleavage: Arg-|-Xaa, Lys-|-Xaa.</text>
        <dbReference type="EC" id="3.4.21.4"/>
    </reaction>
</comment>
<keyword evidence="6" id="KW-1015">Disulfide bond</keyword>
<dbReference type="SUPFAM" id="SSF50494">
    <property type="entry name" value="Trypsin-like serine proteases"/>
    <property type="match status" value="1"/>
</dbReference>
<dbReference type="GO" id="GO:0005615">
    <property type="term" value="C:extracellular space"/>
    <property type="evidence" value="ECO:0007669"/>
    <property type="project" value="TreeGrafter"/>
</dbReference>
<dbReference type="InterPro" id="IPR043504">
    <property type="entry name" value="Peptidase_S1_PA_chymotrypsin"/>
</dbReference>
<evidence type="ECO:0000256" key="4">
    <source>
        <dbReference type="ARBA" id="ARBA00022801"/>
    </source>
</evidence>
<evidence type="ECO:0000313" key="12">
    <source>
        <dbReference type="RefSeq" id="XP_008284103.1"/>
    </source>
</evidence>
<dbReference type="PANTHER" id="PTHR24264:SF15">
    <property type="entry name" value="RIKEN CDNA 2210010C04 GENE"/>
    <property type="match status" value="1"/>
</dbReference>
<feature type="signal peptide" evidence="9">
    <location>
        <begin position="1"/>
        <end position="15"/>
    </location>
</feature>
<evidence type="ECO:0000313" key="11">
    <source>
        <dbReference type="Proteomes" id="UP000694891"/>
    </source>
</evidence>
<dbReference type="Pfam" id="PF00089">
    <property type="entry name" value="Trypsin"/>
    <property type="match status" value="1"/>
</dbReference>
<feature type="domain" description="Peptidase S1" evidence="10">
    <location>
        <begin position="18"/>
        <end position="244"/>
    </location>
</feature>
<keyword evidence="4" id="KW-0378">Hydrolase</keyword>
<dbReference type="PROSITE" id="PS50240">
    <property type="entry name" value="TRYPSIN_DOM"/>
    <property type="match status" value="1"/>
</dbReference>
<keyword evidence="9" id="KW-0732">Signal</keyword>
<keyword evidence="2" id="KW-0964">Secreted</keyword>
<name>A0A9Y4K048_9TELE</name>
<dbReference type="GO" id="GO:0004252">
    <property type="term" value="F:serine-type endopeptidase activity"/>
    <property type="evidence" value="ECO:0007669"/>
    <property type="project" value="UniProtKB-EC"/>
</dbReference>
<dbReference type="GeneID" id="103360199"/>
<keyword evidence="3" id="KW-0645">Protease</keyword>
<dbReference type="InterPro" id="IPR009003">
    <property type="entry name" value="Peptidase_S1_PA"/>
</dbReference>
<dbReference type="InterPro" id="IPR001254">
    <property type="entry name" value="Trypsin_dom"/>
</dbReference>